<comment type="similarity">
    <text evidence="1">Belongs to the glycosyltransferase 2 family.</text>
</comment>
<keyword evidence="3 5" id="KW-0808">Transferase</keyword>
<dbReference type="AlphaFoldDB" id="A0AA49IXL4"/>
<accession>A0AA49IXL4</accession>
<dbReference type="GO" id="GO:0016757">
    <property type="term" value="F:glycosyltransferase activity"/>
    <property type="evidence" value="ECO:0007669"/>
    <property type="project" value="UniProtKB-KW"/>
</dbReference>
<feature type="domain" description="Glycosyltransferase 2-like" evidence="4">
    <location>
        <begin position="7"/>
        <end position="117"/>
    </location>
</feature>
<organism evidence="5">
    <name type="scientific">Candidatus Nitricoxidivorans perseverans</name>
    <dbReference type="NCBI Taxonomy" id="2975601"/>
    <lineage>
        <taxon>Bacteria</taxon>
        <taxon>Pseudomonadati</taxon>
        <taxon>Pseudomonadota</taxon>
        <taxon>Betaproteobacteria</taxon>
        <taxon>Nitrosomonadales</taxon>
        <taxon>Sterolibacteriaceae</taxon>
        <taxon>Candidatus Nitricoxidivorans</taxon>
    </lineage>
</organism>
<sequence length="306" mass="34463">MNNSIAVVIPTKDRPDDLRTMLASLGAQTRRPDQVIVVDGSDPDIRHVVEAFPELGIDYVRVFPPSLSRQRNAGMARLREGISLAGYLDDDLVLEPEAVERMMSFWEGADSTVGGAAFSITNFPAPRHVPLKSLFWIDSAKPGRVLPSGVVSSLMCEGGDLETDWLCGGATIWRREVIDTYRYDEWYQGTGFLEDVDYSFSVRERYRLFLVASARLAHYSHPVRPERQFLLGKWQIVNRMRLVRKFRSRGLSPWKSWVASVALTALNFGQALVARDGQYLNRARGNFAGLFSELSGRREQIGGHLK</sequence>
<dbReference type="CDD" id="cd00761">
    <property type="entry name" value="Glyco_tranf_GTA_type"/>
    <property type="match status" value="1"/>
</dbReference>
<proteinExistence type="inferred from homology"/>
<dbReference type="KEGG" id="npv:OHM77_10535"/>
<dbReference type="InterPro" id="IPR029044">
    <property type="entry name" value="Nucleotide-diphossugar_trans"/>
</dbReference>
<dbReference type="PANTHER" id="PTHR43179:SF12">
    <property type="entry name" value="GALACTOFURANOSYLTRANSFERASE GLFT2"/>
    <property type="match status" value="1"/>
</dbReference>
<evidence type="ECO:0000256" key="3">
    <source>
        <dbReference type="ARBA" id="ARBA00022679"/>
    </source>
</evidence>
<gene>
    <name evidence="5" type="ORF">OHM77_10535</name>
</gene>
<protein>
    <submittedName>
        <fullName evidence="5">Glycosyltransferase</fullName>
        <ecNumber evidence="5">2.4.-.-</ecNumber>
    </submittedName>
</protein>
<dbReference type="EMBL" id="CP107246">
    <property type="protein sequence ID" value="WIM05128.1"/>
    <property type="molecule type" value="Genomic_DNA"/>
</dbReference>
<name>A0AA49IXL4_9PROT</name>
<dbReference type="PANTHER" id="PTHR43179">
    <property type="entry name" value="RHAMNOSYLTRANSFERASE WBBL"/>
    <property type="match status" value="1"/>
</dbReference>
<dbReference type="EC" id="2.4.-.-" evidence="5"/>
<evidence type="ECO:0000313" key="5">
    <source>
        <dbReference type="EMBL" id="WIM05128.1"/>
    </source>
</evidence>
<evidence type="ECO:0000256" key="1">
    <source>
        <dbReference type="ARBA" id="ARBA00006739"/>
    </source>
</evidence>
<dbReference type="Pfam" id="PF00535">
    <property type="entry name" value="Glycos_transf_2"/>
    <property type="match status" value="1"/>
</dbReference>
<dbReference type="Proteomes" id="UP001234916">
    <property type="component" value="Chromosome"/>
</dbReference>
<evidence type="ECO:0000259" key="4">
    <source>
        <dbReference type="Pfam" id="PF00535"/>
    </source>
</evidence>
<dbReference type="Gene3D" id="3.90.550.10">
    <property type="entry name" value="Spore Coat Polysaccharide Biosynthesis Protein SpsA, Chain A"/>
    <property type="match status" value="1"/>
</dbReference>
<reference evidence="5" key="1">
    <citation type="journal article" date="2023" name="Nat. Microbiol.">
        <title>Enrichment and characterization of a nitric oxide-reducing microbial community in a continuous bioreactor.</title>
        <authorList>
            <person name="Garrido-Amador P."/>
            <person name="Stortenbeker N."/>
            <person name="Wessels H.J.C.T."/>
            <person name="Speth D.R."/>
            <person name="Garcia-Heredia I."/>
            <person name="Kartal B."/>
        </authorList>
    </citation>
    <scope>NUCLEOTIDE SEQUENCE</scope>
    <source>
        <strain evidence="5">MAG1</strain>
    </source>
</reference>
<evidence type="ECO:0000256" key="2">
    <source>
        <dbReference type="ARBA" id="ARBA00022676"/>
    </source>
</evidence>
<keyword evidence="2 5" id="KW-0328">Glycosyltransferase</keyword>
<dbReference type="InterPro" id="IPR001173">
    <property type="entry name" value="Glyco_trans_2-like"/>
</dbReference>
<dbReference type="SUPFAM" id="SSF53448">
    <property type="entry name" value="Nucleotide-diphospho-sugar transferases"/>
    <property type="match status" value="1"/>
</dbReference>